<keyword evidence="2" id="KW-0805">Transcription regulation</keyword>
<dbReference type="eggNOG" id="COG1595">
    <property type="taxonomic scope" value="Bacteria"/>
</dbReference>
<dbReference type="STRING" id="234267.Acid_0369"/>
<dbReference type="Pfam" id="PF08281">
    <property type="entry name" value="Sigma70_r4_2"/>
    <property type="match status" value="1"/>
</dbReference>
<dbReference type="PANTHER" id="PTHR43133">
    <property type="entry name" value="RNA POLYMERASE ECF-TYPE SIGMA FACTO"/>
    <property type="match status" value="1"/>
</dbReference>
<name>Q02C35_SOLUE</name>
<comment type="similarity">
    <text evidence="1">Belongs to the sigma-70 factor family. ECF subfamily.</text>
</comment>
<dbReference type="PROSITE" id="PS00622">
    <property type="entry name" value="HTH_LUXR_1"/>
    <property type="match status" value="1"/>
</dbReference>
<evidence type="ECO:0000259" key="6">
    <source>
        <dbReference type="PROSITE" id="PS00622"/>
    </source>
</evidence>
<feature type="domain" description="HTH luxR-type" evidence="6">
    <location>
        <begin position="145"/>
        <end position="172"/>
    </location>
</feature>
<dbReference type="InterPro" id="IPR013324">
    <property type="entry name" value="RNA_pol_sigma_r3/r4-like"/>
</dbReference>
<organism evidence="7">
    <name type="scientific">Solibacter usitatus (strain Ellin6076)</name>
    <dbReference type="NCBI Taxonomy" id="234267"/>
    <lineage>
        <taxon>Bacteria</taxon>
        <taxon>Pseudomonadati</taxon>
        <taxon>Acidobacteriota</taxon>
        <taxon>Terriglobia</taxon>
        <taxon>Bryobacterales</taxon>
        <taxon>Solibacteraceae</taxon>
        <taxon>Candidatus Solibacter</taxon>
    </lineage>
</organism>
<protein>
    <submittedName>
        <fullName evidence="7">RNA polymerase, sigma-24 subunit, ECF subfamily</fullName>
    </submittedName>
</protein>
<dbReference type="InterPro" id="IPR007627">
    <property type="entry name" value="RNA_pol_sigma70_r2"/>
</dbReference>
<evidence type="ECO:0000313" key="7">
    <source>
        <dbReference type="EMBL" id="ABJ81381.1"/>
    </source>
</evidence>
<dbReference type="InterPro" id="IPR013325">
    <property type="entry name" value="RNA_pol_sigma_r2"/>
</dbReference>
<dbReference type="InterPro" id="IPR039425">
    <property type="entry name" value="RNA_pol_sigma-70-like"/>
</dbReference>
<dbReference type="NCBIfam" id="TIGR02937">
    <property type="entry name" value="sigma70-ECF"/>
    <property type="match status" value="1"/>
</dbReference>
<evidence type="ECO:0000256" key="3">
    <source>
        <dbReference type="ARBA" id="ARBA00023082"/>
    </source>
</evidence>
<evidence type="ECO:0000256" key="1">
    <source>
        <dbReference type="ARBA" id="ARBA00010641"/>
    </source>
</evidence>
<dbReference type="GO" id="GO:0003677">
    <property type="term" value="F:DNA binding"/>
    <property type="evidence" value="ECO:0007669"/>
    <property type="project" value="UniProtKB-KW"/>
</dbReference>
<dbReference type="EMBL" id="CP000473">
    <property type="protein sequence ID" value="ABJ81381.1"/>
    <property type="molecule type" value="Genomic_DNA"/>
</dbReference>
<dbReference type="HOGENOM" id="CLU_047691_3_1_0"/>
<keyword evidence="4" id="KW-0238">DNA-binding</keyword>
<evidence type="ECO:0000256" key="4">
    <source>
        <dbReference type="ARBA" id="ARBA00023125"/>
    </source>
</evidence>
<dbReference type="CDD" id="cd06171">
    <property type="entry name" value="Sigma70_r4"/>
    <property type="match status" value="1"/>
</dbReference>
<sequence>METVVYSQMSEAVEPGLELLDRQNRFVSDNMRRIFIQIYRIVGNVADAQDLTQEAFIKALQHQEQLKDDRKAAHWLSKIATNTAIDFLRRSGRATFCEIDEAPESQIESPEQTLLRGEHREYLEDGLRLLSPRERQALLLRDVEDMPAEEVARVLDCSKATVRSHIANARIKLRRYMERRKR</sequence>
<dbReference type="SUPFAM" id="SSF88659">
    <property type="entry name" value="Sigma3 and sigma4 domains of RNA polymerase sigma factors"/>
    <property type="match status" value="1"/>
</dbReference>
<dbReference type="KEGG" id="sus:Acid_0369"/>
<dbReference type="AlphaFoldDB" id="Q02C35"/>
<dbReference type="Pfam" id="PF04542">
    <property type="entry name" value="Sigma70_r2"/>
    <property type="match status" value="1"/>
</dbReference>
<proteinExistence type="inferred from homology"/>
<dbReference type="Gene3D" id="1.10.1740.10">
    <property type="match status" value="1"/>
</dbReference>
<reference evidence="7" key="1">
    <citation type="submission" date="2006-10" db="EMBL/GenBank/DDBJ databases">
        <title>Complete sequence of Solibacter usitatus Ellin6076.</title>
        <authorList>
            <consortium name="US DOE Joint Genome Institute"/>
            <person name="Copeland A."/>
            <person name="Lucas S."/>
            <person name="Lapidus A."/>
            <person name="Barry K."/>
            <person name="Detter J.C."/>
            <person name="Glavina del Rio T."/>
            <person name="Hammon N."/>
            <person name="Israni S."/>
            <person name="Dalin E."/>
            <person name="Tice H."/>
            <person name="Pitluck S."/>
            <person name="Thompson L.S."/>
            <person name="Brettin T."/>
            <person name="Bruce D."/>
            <person name="Han C."/>
            <person name="Tapia R."/>
            <person name="Gilna P."/>
            <person name="Schmutz J."/>
            <person name="Larimer F."/>
            <person name="Land M."/>
            <person name="Hauser L."/>
            <person name="Kyrpides N."/>
            <person name="Mikhailova N."/>
            <person name="Janssen P.H."/>
            <person name="Kuske C.R."/>
            <person name="Richardson P."/>
        </authorList>
    </citation>
    <scope>NUCLEOTIDE SEQUENCE</scope>
    <source>
        <strain evidence="7">Ellin6076</strain>
    </source>
</reference>
<keyword evidence="3" id="KW-0731">Sigma factor</keyword>
<dbReference type="InterPro" id="IPR036388">
    <property type="entry name" value="WH-like_DNA-bd_sf"/>
</dbReference>
<evidence type="ECO:0000256" key="2">
    <source>
        <dbReference type="ARBA" id="ARBA00023015"/>
    </source>
</evidence>
<dbReference type="SUPFAM" id="SSF88946">
    <property type="entry name" value="Sigma2 domain of RNA polymerase sigma factors"/>
    <property type="match status" value="1"/>
</dbReference>
<dbReference type="InterPro" id="IPR013249">
    <property type="entry name" value="RNA_pol_sigma70_r4_t2"/>
</dbReference>
<evidence type="ECO:0000256" key="5">
    <source>
        <dbReference type="ARBA" id="ARBA00023163"/>
    </source>
</evidence>
<dbReference type="GO" id="GO:0016987">
    <property type="term" value="F:sigma factor activity"/>
    <property type="evidence" value="ECO:0007669"/>
    <property type="project" value="UniProtKB-KW"/>
</dbReference>
<keyword evidence="5" id="KW-0804">Transcription</keyword>
<gene>
    <name evidence="7" type="ordered locus">Acid_0369</name>
</gene>
<dbReference type="InterPro" id="IPR014284">
    <property type="entry name" value="RNA_pol_sigma-70_dom"/>
</dbReference>
<accession>Q02C35</accession>
<dbReference type="InParanoid" id="Q02C35"/>
<dbReference type="InterPro" id="IPR000792">
    <property type="entry name" value="Tscrpt_reg_LuxR_C"/>
</dbReference>
<dbReference type="Gene3D" id="1.10.10.10">
    <property type="entry name" value="Winged helix-like DNA-binding domain superfamily/Winged helix DNA-binding domain"/>
    <property type="match status" value="1"/>
</dbReference>
<dbReference type="GO" id="GO:0006352">
    <property type="term" value="P:DNA-templated transcription initiation"/>
    <property type="evidence" value="ECO:0007669"/>
    <property type="project" value="InterPro"/>
</dbReference>
<dbReference type="PANTHER" id="PTHR43133:SF8">
    <property type="entry name" value="RNA POLYMERASE SIGMA FACTOR HI_1459-RELATED"/>
    <property type="match status" value="1"/>
</dbReference>